<evidence type="ECO:0000313" key="20">
    <source>
        <dbReference type="EMBL" id="KAK2171480.1"/>
    </source>
</evidence>
<keyword evidence="5 9" id="KW-0067">ATP-binding</keyword>
<evidence type="ECO:0000256" key="5">
    <source>
        <dbReference type="ARBA" id="ARBA00022840"/>
    </source>
</evidence>
<evidence type="ECO:0000256" key="6">
    <source>
        <dbReference type="ARBA" id="ARBA00023054"/>
    </source>
</evidence>
<feature type="domain" description="F-BAR" evidence="19">
    <location>
        <begin position="1"/>
        <end position="209"/>
    </location>
</feature>
<dbReference type="GO" id="GO:0005524">
    <property type="term" value="F:ATP binding"/>
    <property type="evidence" value="ECO:0007669"/>
    <property type="project" value="UniProtKB-UniRule"/>
</dbReference>
<reference evidence="20" key="1">
    <citation type="journal article" date="2023" name="Mol. Biol. Evol.">
        <title>Third-Generation Sequencing Reveals the Adaptive Role of the Epigenome in Three Deep-Sea Polychaetes.</title>
        <authorList>
            <person name="Perez M."/>
            <person name="Aroh O."/>
            <person name="Sun Y."/>
            <person name="Lan Y."/>
            <person name="Juniper S.K."/>
            <person name="Young C.R."/>
            <person name="Angers B."/>
            <person name="Qian P.Y."/>
        </authorList>
    </citation>
    <scope>NUCLEOTIDE SEQUENCE</scope>
    <source>
        <strain evidence="20">R07B-5</strain>
    </source>
</reference>
<dbReference type="Gene3D" id="1.10.510.10">
    <property type="entry name" value="Transferase(Phosphotransferase) domain 1"/>
    <property type="match status" value="1"/>
</dbReference>
<keyword evidence="1" id="KW-0597">Phosphoprotein</keyword>
<evidence type="ECO:0000256" key="11">
    <source>
        <dbReference type="PIRSR" id="PIRSR000632-2"/>
    </source>
</evidence>
<evidence type="ECO:0000256" key="8">
    <source>
        <dbReference type="ARBA" id="ARBA00051245"/>
    </source>
</evidence>
<evidence type="ECO:0000256" key="14">
    <source>
        <dbReference type="PROSITE-ProRule" id="PRU10141"/>
    </source>
</evidence>
<dbReference type="Gene3D" id="3.30.200.20">
    <property type="entry name" value="Phosphorylase Kinase, domain 1"/>
    <property type="match status" value="1"/>
</dbReference>
<evidence type="ECO:0000256" key="2">
    <source>
        <dbReference type="ARBA" id="ARBA00022679"/>
    </source>
</evidence>
<evidence type="ECO:0000259" key="19">
    <source>
        <dbReference type="PROSITE" id="PS51741"/>
    </source>
</evidence>
<dbReference type="SUPFAM" id="SSF103657">
    <property type="entry name" value="BAR/IMD domain-like"/>
    <property type="match status" value="1"/>
</dbReference>
<dbReference type="PROSITE" id="PS51741">
    <property type="entry name" value="F_BAR"/>
    <property type="match status" value="1"/>
</dbReference>
<dbReference type="PIRSF" id="PIRSF000632">
    <property type="entry name" value="TyrPK_fps"/>
    <property type="match status" value="1"/>
</dbReference>
<dbReference type="InterPro" id="IPR000719">
    <property type="entry name" value="Prot_kinase_dom"/>
</dbReference>
<dbReference type="FunFam" id="1.10.510.10:FF:000212">
    <property type="entry name" value="Tyrosine-protein kinase"/>
    <property type="match status" value="1"/>
</dbReference>
<feature type="region of interest" description="Disordered" evidence="16">
    <location>
        <begin position="385"/>
        <end position="476"/>
    </location>
</feature>
<dbReference type="InterPro" id="IPR031160">
    <property type="entry name" value="F_BAR_dom"/>
</dbReference>
<name>A0AAD9KIP2_RIDPI</name>
<evidence type="ECO:0000256" key="16">
    <source>
        <dbReference type="SAM" id="MobiDB-lite"/>
    </source>
</evidence>
<feature type="compositionally biased region" description="Polar residues" evidence="16">
    <location>
        <begin position="454"/>
        <end position="464"/>
    </location>
</feature>
<gene>
    <name evidence="20" type="ORF">NP493_1060g01042</name>
</gene>
<dbReference type="InterPro" id="IPR016250">
    <property type="entry name" value="Tyr-prot_kinase_Fes/Fps"/>
</dbReference>
<comment type="catalytic activity">
    <reaction evidence="8 9">
        <text>L-tyrosyl-[protein] + ATP = O-phospho-L-tyrosyl-[protein] + ADP + H(+)</text>
        <dbReference type="Rhea" id="RHEA:10596"/>
        <dbReference type="Rhea" id="RHEA-COMP:10136"/>
        <dbReference type="Rhea" id="RHEA-COMP:20101"/>
        <dbReference type="ChEBI" id="CHEBI:15378"/>
        <dbReference type="ChEBI" id="CHEBI:30616"/>
        <dbReference type="ChEBI" id="CHEBI:46858"/>
        <dbReference type="ChEBI" id="CHEBI:61978"/>
        <dbReference type="ChEBI" id="CHEBI:456216"/>
        <dbReference type="EC" id="2.7.10.2"/>
    </reaction>
</comment>
<dbReference type="PROSITE" id="PS50001">
    <property type="entry name" value="SH2"/>
    <property type="match status" value="1"/>
</dbReference>
<dbReference type="PANTHER" id="PTHR24418">
    <property type="entry name" value="TYROSINE-PROTEIN KINASE"/>
    <property type="match status" value="1"/>
</dbReference>
<dbReference type="InterPro" id="IPR027267">
    <property type="entry name" value="AH/BAR_dom_sf"/>
</dbReference>
<dbReference type="InterPro" id="IPR008266">
    <property type="entry name" value="Tyr_kinase_AS"/>
</dbReference>
<comment type="similarity">
    <text evidence="9">Belongs to the protein kinase superfamily. Tyr protein kinase family. Fes/fps subfamily.</text>
</comment>
<proteinExistence type="inferred from homology"/>
<dbReference type="FunFam" id="3.30.505.10:FF:000051">
    <property type="entry name" value="Tyrosine-protein kinase"/>
    <property type="match status" value="1"/>
</dbReference>
<evidence type="ECO:0000256" key="9">
    <source>
        <dbReference type="PIRNR" id="PIRNR000632"/>
    </source>
</evidence>
<dbReference type="SUPFAM" id="SSF56112">
    <property type="entry name" value="Protein kinase-like (PK-like)"/>
    <property type="match status" value="1"/>
</dbReference>
<feature type="binding site" evidence="11">
    <location>
        <begin position="588"/>
        <end position="596"/>
    </location>
    <ligand>
        <name>ATP</name>
        <dbReference type="ChEBI" id="CHEBI:30616"/>
    </ligand>
</feature>
<dbReference type="Pfam" id="PF00017">
    <property type="entry name" value="SH2"/>
    <property type="match status" value="1"/>
</dbReference>
<dbReference type="InterPro" id="IPR035849">
    <property type="entry name" value="Fes/Fps/Fer_SH2"/>
</dbReference>
<dbReference type="InterPro" id="IPR050198">
    <property type="entry name" value="Non-receptor_tyrosine_kinases"/>
</dbReference>
<dbReference type="InterPro" id="IPR001245">
    <property type="entry name" value="Ser-Thr/Tyr_kinase_cat_dom"/>
</dbReference>
<feature type="domain" description="SH2" evidence="17">
    <location>
        <begin position="478"/>
        <end position="570"/>
    </location>
</feature>
<dbReference type="InterPro" id="IPR020635">
    <property type="entry name" value="Tyr_kinase_cat_dom"/>
</dbReference>
<feature type="region of interest" description="Disordered" evidence="16">
    <location>
        <begin position="346"/>
        <end position="370"/>
    </location>
</feature>
<dbReference type="FunFam" id="3.30.200.20:FF:000089">
    <property type="entry name" value="Tyrosine-protein kinase"/>
    <property type="match status" value="1"/>
</dbReference>
<dbReference type="Proteomes" id="UP001209878">
    <property type="component" value="Unassembled WGS sequence"/>
</dbReference>
<organism evidence="20 21">
    <name type="scientific">Ridgeia piscesae</name>
    <name type="common">Tubeworm</name>
    <dbReference type="NCBI Taxonomy" id="27915"/>
    <lineage>
        <taxon>Eukaryota</taxon>
        <taxon>Metazoa</taxon>
        <taxon>Spiralia</taxon>
        <taxon>Lophotrochozoa</taxon>
        <taxon>Annelida</taxon>
        <taxon>Polychaeta</taxon>
        <taxon>Sedentaria</taxon>
        <taxon>Canalipalpata</taxon>
        <taxon>Sabellida</taxon>
        <taxon>Siboglinidae</taxon>
        <taxon>Ridgeia</taxon>
    </lineage>
</organism>
<feature type="domain" description="Protein kinase" evidence="18">
    <location>
        <begin position="582"/>
        <end position="840"/>
    </location>
</feature>
<dbReference type="EMBL" id="JAODUO010001060">
    <property type="protein sequence ID" value="KAK2171480.1"/>
    <property type="molecule type" value="Genomic_DNA"/>
</dbReference>
<dbReference type="CDD" id="cd10361">
    <property type="entry name" value="SH2_Fps_family"/>
    <property type="match status" value="1"/>
</dbReference>
<evidence type="ECO:0000256" key="7">
    <source>
        <dbReference type="ARBA" id="ARBA00023137"/>
    </source>
</evidence>
<dbReference type="SMART" id="SM00219">
    <property type="entry name" value="TyrKc"/>
    <property type="match status" value="1"/>
</dbReference>
<keyword evidence="12" id="KW-0727">SH2 domain</keyword>
<dbReference type="PROSITE" id="PS00107">
    <property type="entry name" value="PROTEIN_KINASE_ATP"/>
    <property type="match status" value="1"/>
</dbReference>
<dbReference type="Gene3D" id="1.10.287.160">
    <property type="entry name" value="HR1 repeat"/>
    <property type="match status" value="1"/>
</dbReference>
<dbReference type="InterPro" id="IPR036860">
    <property type="entry name" value="SH2_dom_sf"/>
</dbReference>
<dbReference type="InterPro" id="IPR011009">
    <property type="entry name" value="Kinase-like_dom_sf"/>
</dbReference>
<evidence type="ECO:0000256" key="10">
    <source>
        <dbReference type="PIRSR" id="PIRSR000632-1"/>
    </source>
</evidence>
<feature type="coiled-coil region" evidence="15">
    <location>
        <begin position="58"/>
        <end position="92"/>
    </location>
</feature>
<comment type="caution">
    <text evidence="20">The sequence shown here is derived from an EMBL/GenBank/DDBJ whole genome shotgun (WGS) entry which is preliminary data.</text>
</comment>
<dbReference type="PROSITE" id="PS50011">
    <property type="entry name" value="PROTEIN_KINASE_DOM"/>
    <property type="match status" value="1"/>
</dbReference>
<accession>A0AAD9KIP2</accession>
<dbReference type="Gene3D" id="1.20.1270.60">
    <property type="entry name" value="Arfaptin homology (AH) domain/BAR domain"/>
    <property type="match status" value="1"/>
</dbReference>
<dbReference type="PRINTS" id="PR00109">
    <property type="entry name" value="TYRKINASE"/>
</dbReference>
<evidence type="ECO:0000256" key="1">
    <source>
        <dbReference type="ARBA" id="ARBA00022553"/>
    </source>
</evidence>
<evidence type="ECO:0000259" key="17">
    <source>
        <dbReference type="PROSITE" id="PS50001"/>
    </source>
</evidence>
<dbReference type="InterPro" id="IPR017441">
    <property type="entry name" value="Protein_kinase_ATP_BS"/>
</dbReference>
<keyword evidence="2 9" id="KW-0808">Transferase</keyword>
<evidence type="ECO:0000256" key="12">
    <source>
        <dbReference type="PROSITE-ProRule" id="PRU00191"/>
    </source>
</evidence>
<keyword evidence="4 9" id="KW-0418">Kinase</keyword>
<dbReference type="Pfam" id="PF07714">
    <property type="entry name" value="PK_Tyr_Ser-Thr"/>
    <property type="match status" value="1"/>
</dbReference>
<evidence type="ECO:0000256" key="3">
    <source>
        <dbReference type="ARBA" id="ARBA00022741"/>
    </source>
</evidence>
<protein>
    <recommendedName>
        <fullName evidence="9">Tyrosine-protein kinase</fullName>
        <ecNumber evidence="9">2.7.10.2</ecNumber>
    </recommendedName>
</protein>
<dbReference type="SMART" id="SM00252">
    <property type="entry name" value="SH2"/>
    <property type="match status" value="1"/>
</dbReference>
<evidence type="ECO:0000259" key="18">
    <source>
        <dbReference type="PROSITE" id="PS50011"/>
    </source>
</evidence>
<dbReference type="InterPro" id="IPR000980">
    <property type="entry name" value="SH2"/>
</dbReference>
<feature type="binding site" evidence="11 14">
    <location>
        <position position="611"/>
    </location>
    <ligand>
        <name>ATP</name>
        <dbReference type="ChEBI" id="CHEBI:30616"/>
    </ligand>
</feature>
<evidence type="ECO:0000256" key="15">
    <source>
        <dbReference type="SAM" id="Coils"/>
    </source>
</evidence>
<sequence length="840" mass="95931">MPSTNSAIDTQTGPIQTWRVLMQQTENIVRLVQENADKMCARTLEKLVRLIADKNATHKLYSSERARLESEYNKTKEEVKIMRTEYQKLVAKWAQDKAKYEDMCTKFGKFGGRVDDSRTRYRRTTAKLHKVHNDYTSALSDANIHQKQFHGITLPCLLDFHQDTQENLVTQTKEILQEYAQLTDKSTPEFSECYSEIHKAVNGLHASSEYDNFLEKDKSEPLAEEKFEFDASLLNDYKGQLLCNEIVLDDITIDNIQHRLTTLESEIESCVQEQSAKRSELEAVDVELSKMPPANDMDEVTRNQYNSKRRTSQVLKRELTEIRCREDRLNALYLLLKEPVTKLGTANPPQVFEDETSDGDAVTSSNSTMSHATRIRDRIYSLKSTISQRNPFKRHSLHPPPTLPSRDFLDQSPDNYTLCDQSQLTRPTEAPPAPKAGGTVAPSGNDQAAGEPTDNCQEQNNCTDESNESEKKLEEEDWFHGVMPREEVQRLLVDNGDYLVREGKNRKTGETQYVLSVMWNGHKHFIIQGTQGKWRLEGDVFPTVQELVLHQHESGVAVTKKSEVVLKKAIRREEWELSNNDVTLGQKIGNGNFGDVFRGIYKPTGGEVAIKTCRETLSEEAKKKFLQEGRILKQYNHPNIVRFIGIAAQRQPVMIIMEYVHGGALLTFLRKRGSKQTKKQLVKMSEDASAGMAYLEDNGCIHRDLAARNCLVSKENTVKISDFGMSREEEEYTVSRGMKQIPIKWTAPEALNYGTYTSASDVWSFGILMWEVFSFGATPYPGYTNAKAKEEVDQGYRMPAPDGTPDACYSLMVKCWEYEPRDRPHFDVIYRELQQIRTSL</sequence>
<dbReference type="GO" id="GO:0004715">
    <property type="term" value="F:non-membrane spanning protein tyrosine kinase activity"/>
    <property type="evidence" value="ECO:0007669"/>
    <property type="project" value="UniProtKB-EC"/>
</dbReference>
<feature type="active site" description="Proton acceptor" evidence="10">
    <location>
        <position position="704"/>
    </location>
</feature>
<keyword evidence="21" id="KW-1185">Reference proteome</keyword>
<feature type="compositionally biased region" description="Polar residues" evidence="16">
    <location>
        <begin position="412"/>
        <end position="426"/>
    </location>
</feature>
<keyword evidence="6 13" id="KW-0175">Coiled coil</keyword>
<dbReference type="Gene3D" id="3.30.505.10">
    <property type="entry name" value="SH2 domain"/>
    <property type="match status" value="1"/>
</dbReference>
<dbReference type="SUPFAM" id="SSF55550">
    <property type="entry name" value="SH2 domain"/>
    <property type="match status" value="1"/>
</dbReference>
<evidence type="ECO:0000256" key="13">
    <source>
        <dbReference type="PROSITE-ProRule" id="PRU01077"/>
    </source>
</evidence>
<dbReference type="PROSITE" id="PS00109">
    <property type="entry name" value="PROTEIN_KINASE_TYR"/>
    <property type="match status" value="1"/>
</dbReference>
<evidence type="ECO:0000313" key="21">
    <source>
        <dbReference type="Proteomes" id="UP001209878"/>
    </source>
</evidence>
<keyword evidence="3 9" id="KW-0547">Nucleotide-binding</keyword>
<dbReference type="AlphaFoldDB" id="A0AAD9KIP2"/>
<keyword evidence="7 9" id="KW-0829">Tyrosine-protein kinase</keyword>
<dbReference type="EC" id="2.7.10.2" evidence="9"/>
<evidence type="ECO:0000256" key="4">
    <source>
        <dbReference type="ARBA" id="ARBA00022777"/>
    </source>
</evidence>